<evidence type="ECO:0000256" key="1">
    <source>
        <dbReference type="ARBA" id="ARBA00011738"/>
    </source>
</evidence>
<dbReference type="GO" id="GO:0004848">
    <property type="term" value="F:ureidoglycolate hydrolase activity"/>
    <property type="evidence" value="ECO:0007669"/>
    <property type="project" value="InterPro"/>
</dbReference>
<evidence type="ECO:0000256" key="4">
    <source>
        <dbReference type="ARBA" id="ARBA00047684"/>
    </source>
</evidence>
<keyword evidence="2" id="KW-0659">Purine metabolism</keyword>
<comment type="caution">
    <text evidence="5">The sequence shown here is derived from an EMBL/GenBank/DDBJ whole genome shotgun (WGS) entry which is preliminary data.</text>
</comment>
<dbReference type="Gene3D" id="2.60.120.480">
    <property type="entry name" value="Ureidoglycolate hydrolase"/>
    <property type="match status" value="1"/>
</dbReference>
<evidence type="ECO:0000313" key="5">
    <source>
        <dbReference type="EMBL" id="SOY51140.1"/>
    </source>
</evidence>
<dbReference type="SUPFAM" id="SSF51182">
    <property type="entry name" value="RmlC-like cupins"/>
    <property type="match status" value="1"/>
</dbReference>
<comment type="catalytic activity">
    <reaction evidence="4">
        <text>(S)-ureidoglycolate = urea + glyoxylate</text>
        <dbReference type="Rhea" id="RHEA:11304"/>
        <dbReference type="ChEBI" id="CHEBI:16199"/>
        <dbReference type="ChEBI" id="CHEBI:36655"/>
        <dbReference type="ChEBI" id="CHEBI:57296"/>
        <dbReference type="EC" id="4.3.2.3"/>
    </reaction>
</comment>
<dbReference type="EMBL" id="OFSQ01000016">
    <property type="protein sequence ID" value="SOY51140.1"/>
    <property type="molecule type" value="Genomic_DNA"/>
</dbReference>
<dbReference type="PANTHER" id="PTHR21221">
    <property type="entry name" value="UREIDOGLYCOLATE HYDROLASE"/>
    <property type="match status" value="1"/>
</dbReference>
<evidence type="ECO:0000256" key="2">
    <source>
        <dbReference type="ARBA" id="ARBA00022631"/>
    </source>
</evidence>
<dbReference type="InterPro" id="IPR047233">
    <property type="entry name" value="UAH_cupin"/>
</dbReference>
<dbReference type="InterPro" id="IPR024060">
    <property type="entry name" value="Ureidoglycolate_lyase_dom_sf"/>
</dbReference>
<keyword evidence="3 5" id="KW-0456">Lyase</keyword>
<sequence>METTLARPAAPRLRLHPQPLSAAAFAPFGDVIEARPAGDPGAFPINGGMVMRHHDLATVELCGGRALINLFEARPYAFPMEIAMLERHPLGSQAFIPLSERPFLVVVAPPGDTLQAESLRAFITNGRQGVNYRAGVWHHMLLAMDAPSCFAVVDRGGDGNNCEEHRLAQPLLLELSRDETAD</sequence>
<organism evidence="5">
    <name type="scientific">Cupriavidus taiwanensis</name>
    <dbReference type="NCBI Taxonomy" id="164546"/>
    <lineage>
        <taxon>Bacteria</taxon>
        <taxon>Pseudomonadati</taxon>
        <taxon>Pseudomonadota</taxon>
        <taxon>Betaproteobacteria</taxon>
        <taxon>Burkholderiales</taxon>
        <taxon>Burkholderiaceae</taxon>
        <taxon>Cupriavidus</taxon>
    </lineage>
</organism>
<dbReference type="GO" id="GO:0006144">
    <property type="term" value="P:purine nucleobase metabolic process"/>
    <property type="evidence" value="ECO:0007669"/>
    <property type="project" value="UniProtKB-KW"/>
</dbReference>
<gene>
    <name evidence="5" type="primary">allA</name>
    <name evidence="5" type="ORF">CBM2587_A230123</name>
</gene>
<dbReference type="EC" id="4.3.2.3" evidence="5"/>
<dbReference type="RefSeq" id="WP_116357414.1">
    <property type="nucleotide sequence ID" value="NZ_LT976853.1"/>
</dbReference>
<protein>
    <submittedName>
        <fullName evidence="5">Ureidoglycolate lyase</fullName>
        <ecNumber evidence="5">4.3.2.3</ecNumber>
    </submittedName>
</protein>
<name>A0A375BRU6_9BURK</name>
<dbReference type="NCBIfam" id="NF009932">
    <property type="entry name" value="PRK13395.1"/>
    <property type="match status" value="1"/>
</dbReference>
<dbReference type="OrthoDB" id="9804602at2"/>
<dbReference type="CDD" id="cd20298">
    <property type="entry name" value="cupin_UAH"/>
    <property type="match status" value="1"/>
</dbReference>
<dbReference type="InterPro" id="IPR011051">
    <property type="entry name" value="RmlC_Cupin_sf"/>
</dbReference>
<proteinExistence type="predicted"/>
<dbReference type="Proteomes" id="UP000256780">
    <property type="component" value="Chromosome CBM2587_a"/>
</dbReference>
<dbReference type="GO" id="GO:0000256">
    <property type="term" value="P:allantoin catabolic process"/>
    <property type="evidence" value="ECO:0007669"/>
    <property type="project" value="InterPro"/>
</dbReference>
<accession>A0A375BRU6</accession>
<dbReference type="PIRSF" id="PIRSF017306">
    <property type="entry name" value="Ureidogly_hydro"/>
    <property type="match status" value="1"/>
</dbReference>
<dbReference type="GO" id="GO:0050385">
    <property type="term" value="F:ureidoglycolate lyase activity"/>
    <property type="evidence" value="ECO:0007669"/>
    <property type="project" value="UniProtKB-EC"/>
</dbReference>
<evidence type="ECO:0000256" key="3">
    <source>
        <dbReference type="ARBA" id="ARBA00023239"/>
    </source>
</evidence>
<dbReference type="AlphaFoldDB" id="A0A375BRU6"/>
<dbReference type="PANTHER" id="PTHR21221:SF1">
    <property type="entry name" value="UREIDOGLYCOLATE LYASE"/>
    <property type="match status" value="1"/>
</dbReference>
<comment type="subunit">
    <text evidence="1">Homodimer.</text>
</comment>
<dbReference type="InterPro" id="IPR007247">
    <property type="entry name" value="Ureidogly_lyase"/>
</dbReference>
<reference evidence="5" key="1">
    <citation type="submission" date="2018-01" db="EMBL/GenBank/DDBJ databases">
        <authorList>
            <person name="Clerissi C."/>
        </authorList>
    </citation>
    <scope>NUCLEOTIDE SEQUENCE</scope>
    <source>
        <strain evidence="5">Cupriavidus sp. LMG 19464</strain>
    </source>
</reference>
<dbReference type="Pfam" id="PF04115">
    <property type="entry name" value="Ureidogly_lyase"/>
    <property type="match status" value="1"/>
</dbReference>